<dbReference type="PANTHER" id="PTHR34001:SF3">
    <property type="entry name" value="BLL7405 PROTEIN"/>
    <property type="match status" value="1"/>
</dbReference>
<dbReference type="Pfam" id="PF13505">
    <property type="entry name" value="OMP_b-brl"/>
    <property type="match status" value="1"/>
</dbReference>
<gene>
    <name evidence="8" type="ORF">B7H23_02975</name>
</gene>
<evidence type="ECO:0000256" key="1">
    <source>
        <dbReference type="ARBA" id="ARBA00004442"/>
    </source>
</evidence>
<evidence type="ECO:0000313" key="9">
    <source>
        <dbReference type="Proteomes" id="UP000215405"/>
    </source>
</evidence>
<comment type="similarity">
    <text evidence="5">Belongs to the Omp25/RopB family.</text>
</comment>
<feature type="chain" id="PRO_5013122056" description="Outer membrane protein beta-barrel domain-containing protein" evidence="6">
    <location>
        <begin position="20"/>
        <end position="194"/>
    </location>
</feature>
<dbReference type="GO" id="GO:0009279">
    <property type="term" value="C:cell outer membrane"/>
    <property type="evidence" value="ECO:0007669"/>
    <property type="project" value="UniProtKB-SubCell"/>
</dbReference>
<evidence type="ECO:0000256" key="6">
    <source>
        <dbReference type="SAM" id="SignalP"/>
    </source>
</evidence>
<accession>A0A231V164</accession>
<dbReference type="PANTHER" id="PTHR34001">
    <property type="entry name" value="BLL7405 PROTEIN"/>
    <property type="match status" value="1"/>
</dbReference>
<dbReference type="AlphaFoldDB" id="A0A231V164"/>
<dbReference type="Proteomes" id="UP000215405">
    <property type="component" value="Unassembled WGS sequence"/>
</dbReference>
<feature type="domain" description="Outer membrane protein beta-barrel" evidence="7">
    <location>
        <begin position="43"/>
        <end position="194"/>
    </location>
</feature>
<evidence type="ECO:0000259" key="7">
    <source>
        <dbReference type="Pfam" id="PF13505"/>
    </source>
</evidence>
<keyword evidence="9" id="KW-1185">Reference proteome</keyword>
<organism evidence="8 9">
    <name type="scientific">Notoacmeibacter marinus</name>
    <dbReference type="NCBI Taxonomy" id="1876515"/>
    <lineage>
        <taxon>Bacteria</taxon>
        <taxon>Pseudomonadati</taxon>
        <taxon>Pseudomonadota</taxon>
        <taxon>Alphaproteobacteria</taxon>
        <taxon>Hyphomicrobiales</taxon>
        <taxon>Notoacmeibacteraceae</taxon>
        <taxon>Notoacmeibacter</taxon>
    </lineage>
</organism>
<dbReference type="SUPFAM" id="SSF56925">
    <property type="entry name" value="OMPA-like"/>
    <property type="match status" value="1"/>
</dbReference>
<comment type="caution">
    <text evidence="8">The sequence shown here is derived from an EMBL/GenBank/DDBJ whole genome shotgun (WGS) entry which is preliminary data.</text>
</comment>
<evidence type="ECO:0000256" key="2">
    <source>
        <dbReference type="ARBA" id="ARBA00022729"/>
    </source>
</evidence>
<dbReference type="InterPro" id="IPR027385">
    <property type="entry name" value="Beta-barrel_OMP"/>
</dbReference>
<protein>
    <recommendedName>
        <fullName evidence="7">Outer membrane protein beta-barrel domain-containing protein</fullName>
    </recommendedName>
</protein>
<dbReference type="OrthoDB" id="9815357at2"/>
<evidence type="ECO:0000313" key="8">
    <source>
        <dbReference type="EMBL" id="OXT01922.1"/>
    </source>
</evidence>
<evidence type="ECO:0000256" key="3">
    <source>
        <dbReference type="ARBA" id="ARBA00023136"/>
    </source>
</evidence>
<comment type="subcellular location">
    <subcellularLocation>
        <location evidence="1">Cell outer membrane</location>
    </subcellularLocation>
</comment>
<sequence length="194" mass="20189">MKILLATTAFALMATPVMAADAIDYSAPTPAPAYDVAPERFGWDGGYAGAQVGYGFAEADPGDDPSGIVGGVHAGYLMQYGSFVVGPEFDVDASGIDGEDLDIDVIARAKLKAGVAVDRVLISGTVGYAHAWGDSDTDGDVSDGALEVGAGLDFAATDNIVVGSDYMYHNFGEFDDTDADVDLHTVRARVSYKF</sequence>
<keyword evidence="2 6" id="KW-0732">Signal</keyword>
<feature type="signal peptide" evidence="6">
    <location>
        <begin position="1"/>
        <end position="19"/>
    </location>
</feature>
<dbReference type="InterPro" id="IPR011250">
    <property type="entry name" value="OMP/PagP_B-barrel"/>
</dbReference>
<dbReference type="RefSeq" id="WP_094075890.1">
    <property type="nucleotide sequence ID" value="NZ_KZ851842.1"/>
</dbReference>
<name>A0A231V164_9HYPH</name>
<keyword evidence="3" id="KW-0472">Membrane</keyword>
<dbReference type="EMBL" id="NBYO01000001">
    <property type="protein sequence ID" value="OXT01922.1"/>
    <property type="molecule type" value="Genomic_DNA"/>
</dbReference>
<proteinExistence type="inferred from homology"/>
<dbReference type="InterPro" id="IPR051692">
    <property type="entry name" value="OMP-like"/>
</dbReference>
<reference evidence="9" key="1">
    <citation type="journal article" date="2017" name="Int. J. Syst. Evol. Microbiol.">
        <title>Notoacmeibacter marinus gen. nov., sp. nov., isolated from the gut of a limpet and proposal of Notoacmeibacteraceae fam. nov. in the order Rhizobiales of the class Alphaproteobacteria.</title>
        <authorList>
            <person name="Huang Z."/>
            <person name="Guo F."/>
            <person name="Lai Q."/>
        </authorList>
    </citation>
    <scope>NUCLEOTIDE SEQUENCE [LARGE SCALE GENOMIC DNA]</scope>
    <source>
        <strain evidence="9">XMTR2A4</strain>
    </source>
</reference>
<evidence type="ECO:0000256" key="5">
    <source>
        <dbReference type="ARBA" id="ARBA00038306"/>
    </source>
</evidence>
<dbReference type="Gene3D" id="2.40.160.20">
    <property type="match status" value="1"/>
</dbReference>
<evidence type="ECO:0000256" key="4">
    <source>
        <dbReference type="ARBA" id="ARBA00023237"/>
    </source>
</evidence>
<keyword evidence="4" id="KW-0998">Cell outer membrane</keyword>